<gene>
    <name evidence="10" type="primary">mmgC_10</name>
    <name evidence="10" type="ORF">OCH7691_02921</name>
</gene>
<dbReference type="InterPro" id="IPR009100">
    <property type="entry name" value="AcylCoA_DH/oxidase_NM_dom_sf"/>
</dbReference>
<dbReference type="InterPro" id="IPR046373">
    <property type="entry name" value="Acyl-CoA_Oxase/DH_mid-dom_sf"/>
</dbReference>
<dbReference type="Pfam" id="PF02771">
    <property type="entry name" value="Acyl-CoA_dh_N"/>
    <property type="match status" value="1"/>
</dbReference>
<dbReference type="Pfam" id="PF00441">
    <property type="entry name" value="Acyl-CoA_dh_1"/>
    <property type="match status" value="1"/>
</dbReference>
<dbReference type="OrthoDB" id="9775090at2"/>
<dbReference type="Gene3D" id="1.10.540.10">
    <property type="entry name" value="Acyl-CoA dehydrogenase/oxidase, N-terminal domain"/>
    <property type="match status" value="1"/>
</dbReference>
<dbReference type="InterPro" id="IPR009075">
    <property type="entry name" value="AcylCo_DH/oxidase_C"/>
</dbReference>
<keyword evidence="5 6" id="KW-0560">Oxidoreductase</keyword>
<evidence type="ECO:0000259" key="7">
    <source>
        <dbReference type="Pfam" id="PF00441"/>
    </source>
</evidence>
<dbReference type="GO" id="GO:0003995">
    <property type="term" value="F:acyl-CoA dehydrogenase activity"/>
    <property type="evidence" value="ECO:0007669"/>
    <property type="project" value="InterPro"/>
</dbReference>
<dbReference type="InterPro" id="IPR006089">
    <property type="entry name" value="Acyl-CoA_DH_CS"/>
</dbReference>
<evidence type="ECO:0000256" key="2">
    <source>
        <dbReference type="ARBA" id="ARBA00009347"/>
    </source>
</evidence>
<keyword evidence="11" id="KW-1185">Reference proteome</keyword>
<dbReference type="PROSITE" id="PS00072">
    <property type="entry name" value="ACYL_COA_DH_1"/>
    <property type="match status" value="1"/>
</dbReference>
<dbReference type="SUPFAM" id="SSF47203">
    <property type="entry name" value="Acyl-CoA dehydrogenase C-terminal domain-like"/>
    <property type="match status" value="1"/>
</dbReference>
<accession>A0A1Y5TNK9</accession>
<keyword evidence="3 6" id="KW-0285">Flavoprotein</keyword>
<dbReference type="InParanoid" id="A0A1Y5TNK9"/>
<evidence type="ECO:0000259" key="9">
    <source>
        <dbReference type="Pfam" id="PF02771"/>
    </source>
</evidence>
<dbReference type="InterPro" id="IPR013786">
    <property type="entry name" value="AcylCoA_DH/ox_N"/>
</dbReference>
<feature type="domain" description="Acyl-CoA oxidase/dehydrogenase middle" evidence="8">
    <location>
        <begin position="120"/>
        <end position="212"/>
    </location>
</feature>
<evidence type="ECO:0000256" key="4">
    <source>
        <dbReference type="ARBA" id="ARBA00022827"/>
    </source>
</evidence>
<dbReference type="Gene3D" id="2.40.110.10">
    <property type="entry name" value="Butyryl-CoA Dehydrogenase, subunit A, domain 2"/>
    <property type="match status" value="1"/>
</dbReference>
<dbReference type="RefSeq" id="WP_085884239.1">
    <property type="nucleotide sequence ID" value="NZ_FWFR01000002.1"/>
</dbReference>
<dbReference type="AlphaFoldDB" id="A0A1Y5TNK9"/>
<reference evidence="10 11" key="1">
    <citation type="submission" date="2017-03" db="EMBL/GenBank/DDBJ databases">
        <authorList>
            <person name="Afonso C.L."/>
            <person name="Miller P.J."/>
            <person name="Scott M.A."/>
            <person name="Spackman E."/>
            <person name="Goraichik I."/>
            <person name="Dimitrov K.M."/>
            <person name="Suarez D.L."/>
            <person name="Swayne D.E."/>
        </authorList>
    </citation>
    <scope>NUCLEOTIDE SEQUENCE [LARGE SCALE GENOMIC DNA]</scope>
    <source>
        <strain evidence="10 11">CECT 7691</strain>
    </source>
</reference>
<evidence type="ECO:0000313" key="11">
    <source>
        <dbReference type="Proteomes" id="UP000193200"/>
    </source>
</evidence>
<dbReference type="EMBL" id="FWFR01000002">
    <property type="protein sequence ID" value="SLN64474.1"/>
    <property type="molecule type" value="Genomic_DNA"/>
</dbReference>
<evidence type="ECO:0000256" key="3">
    <source>
        <dbReference type="ARBA" id="ARBA00022630"/>
    </source>
</evidence>
<evidence type="ECO:0000256" key="5">
    <source>
        <dbReference type="ARBA" id="ARBA00023002"/>
    </source>
</evidence>
<dbReference type="GO" id="GO:0050660">
    <property type="term" value="F:flavin adenine dinucleotide binding"/>
    <property type="evidence" value="ECO:0007669"/>
    <property type="project" value="InterPro"/>
</dbReference>
<evidence type="ECO:0000256" key="6">
    <source>
        <dbReference type="RuleBase" id="RU362125"/>
    </source>
</evidence>
<organism evidence="10 11">
    <name type="scientific">Oceanibacterium hippocampi</name>
    <dbReference type="NCBI Taxonomy" id="745714"/>
    <lineage>
        <taxon>Bacteria</taxon>
        <taxon>Pseudomonadati</taxon>
        <taxon>Pseudomonadota</taxon>
        <taxon>Alphaproteobacteria</taxon>
        <taxon>Sneathiellales</taxon>
        <taxon>Sneathiellaceae</taxon>
        <taxon>Oceanibacterium</taxon>
    </lineage>
</organism>
<dbReference type="Gene3D" id="1.20.140.10">
    <property type="entry name" value="Butyryl-CoA Dehydrogenase, subunit A, domain 3"/>
    <property type="match status" value="1"/>
</dbReference>
<dbReference type="SUPFAM" id="SSF56645">
    <property type="entry name" value="Acyl-CoA dehydrogenase NM domain-like"/>
    <property type="match status" value="1"/>
</dbReference>
<name>A0A1Y5TNK9_9PROT</name>
<protein>
    <submittedName>
        <fullName evidence="10">Acyl-CoA dehydrogenase</fullName>
        <ecNumber evidence="10">1.3.99.-</ecNumber>
    </submittedName>
</protein>
<dbReference type="InterPro" id="IPR037069">
    <property type="entry name" value="AcylCoA_DH/ox_N_sf"/>
</dbReference>
<dbReference type="FunFam" id="1.20.140.10:FF:000001">
    <property type="entry name" value="Acyl-CoA dehydrogenase"/>
    <property type="match status" value="1"/>
</dbReference>
<dbReference type="PANTHER" id="PTHR43884">
    <property type="entry name" value="ACYL-COA DEHYDROGENASE"/>
    <property type="match status" value="1"/>
</dbReference>
<feature type="domain" description="Acyl-CoA dehydrogenase/oxidase N-terminal" evidence="9">
    <location>
        <begin position="11"/>
        <end position="115"/>
    </location>
</feature>
<proteinExistence type="inferred from homology"/>
<feature type="domain" description="Acyl-CoA dehydrogenase/oxidase C-terminal" evidence="7">
    <location>
        <begin position="226"/>
        <end position="372"/>
    </location>
</feature>
<evidence type="ECO:0000256" key="1">
    <source>
        <dbReference type="ARBA" id="ARBA00001974"/>
    </source>
</evidence>
<comment type="similarity">
    <text evidence="2 6">Belongs to the acyl-CoA dehydrogenase family.</text>
</comment>
<dbReference type="Proteomes" id="UP000193200">
    <property type="component" value="Unassembled WGS sequence"/>
</dbReference>
<evidence type="ECO:0000313" key="10">
    <source>
        <dbReference type="EMBL" id="SLN64474.1"/>
    </source>
</evidence>
<sequence>MQDLDRLKDGIQEEARERIARYVAPIAASKGPGERLTNAEMRKVYKALAPMGYLGSTIPKEAGGAGLSYVQYGLLLEALAHSPVLVGEIVPPRSIFYLGNEAQKERWLPRLLAGDLVATAAITEPQAGSDLRGMTTELVEKDGGKRLVGRKKWIKLGGIADAMTVLVITDPTAKPKLMSRLFIERAEVPWVATELPCIGIRNQSFAEVAFNDLPIPDGSLLGDSGAGVEGFKRGIEASRALLGMQAAGLGREAVRLAIEYAKDRTAFGRPLAKFQGVQMKLADAASAIEAARALSIESLRVLDSGRRCPREASMAKVYATEAAVSACTAAMSTMGAYGLSEAAGVERLLREAMMLTVIDGTSDIQRLIVGREEFGMSALV</sequence>
<dbReference type="PANTHER" id="PTHR43884:SF12">
    <property type="entry name" value="ISOVALERYL-COA DEHYDROGENASE, MITOCHONDRIAL-RELATED"/>
    <property type="match status" value="1"/>
</dbReference>
<dbReference type="Pfam" id="PF02770">
    <property type="entry name" value="Acyl-CoA_dh_M"/>
    <property type="match status" value="1"/>
</dbReference>
<dbReference type="InterPro" id="IPR036250">
    <property type="entry name" value="AcylCo_DH-like_C"/>
</dbReference>
<keyword evidence="4 6" id="KW-0274">FAD</keyword>
<dbReference type="EC" id="1.3.99.-" evidence="10"/>
<evidence type="ECO:0000259" key="8">
    <source>
        <dbReference type="Pfam" id="PF02770"/>
    </source>
</evidence>
<dbReference type="InterPro" id="IPR006091">
    <property type="entry name" value="Acyl-CoA_Oxase/DH_mid-dom"/>
</dbReference>
<comment type="cofactor">
    <cofactor evidence="1 6">
        <name>FAD</name>
        <dbReference type="ChEBI" id="CHEBI:57692"/>
    </cofactor>
</comment>